<proteinExistence type="inferred from homology"/>
<sequence length="98" mass="10622">MAHYLYRLTPARGDLLVTGPTPTEAAHIAAHLAYLEALSRRGVVRLAGRTLDEGPDTFGLVIFEAVDEQAARAVMEGDPAVVQGVMLARLWPFRIALP</sequence>
<dbReference type="SUPFAM" id="SSF54909">
    <property type="entry name" value="Dimeric alpha+beta barrel"/>
    <property type="match status" value="1"/>
</dbReference>
<dbReference type="InterPro" id="IPR005545">
    <property type="entry name" value="YCII"/>
</dbReference>
<dbReference type="InterPro" id="IPR011008">
    <property type="entry name" value="Dimeric_a/b-barrel"/>
</dbReference>
<dbReference type="Proteomes" id="UP000774958">
    <property type="component" value="Unassembled WGS sequence"/>
</dbReference>
<evidence type="ECO:0000259" key="2">
    <source>
        <dbReference type="Pfam" id="PF03795"/>
    </source>
</evidence>
<dbReference type="Gene3D" id="3.30.70.1060">
    <property type="entry name" value="Dimeric alpha+beta barrel"/>
    <property type="match status" value="1"/>
</dbReference>
<evidence type="ECO:0000256" key="1">
    <source>
        <dbReference type="ARBA" id="ARBA00007689"/>
    </source>
</evidence>
<comment type="similarity">
    <text evidence="1">Belongs to the YciI family.</text>
</comment>
<reference evidence="3 4" key="1">
    <citation type="submission" date="2021-09" db="EMBL/GenBank/DDBJ databases">
        <title>Aeromonas schubertii isolated from Asian sea bass.</title>
        <authorList>
            <person name="Pinpimai K."/>
        </authorList>
    </citation>
    <scope>NUCLEOTIDE SEQUENCE [LARGE SCALE GENOMIC DNA]</scope>
    <source>
        <strain evidence="3 4">CHULA2021a</strain>
    </source>
</reference>
<protein>
    <submittedName>
        <fullName evidence="3">YciI family protein</fullName>
    </submittedName>
</protein>
<accession>A0ABS7VDE6</accession>
<keyword evidence="4" id="KW-1185">Reference proteome</keyword>
<comment type="caution">
    <text evidence="3">The sequence shown here is derived from an EMBL/GenBank/DDBJ whole genome shotgun (WGS) entry which is preliminary data.</text>
</comment>
<gene>
    <name evidence="3" type="ORF">LA374_14490</name>
</gene>
<evidence type="ECO:0000313" key="4">
    <source>
        <dbReference type="Proteomes" id="UP000774958"/>
    </source>
</evidence>
<feature type="domain" description="YCII-related" evidence="2">
    <location>
        <begin position="22"/>
        <end position="87"/>
    </location>
</feature>
<evidence type="ECO:0000313" key="3">
    <source>
        <dbReference type="EMBL" id="MBZ6067407.1"/>
    </source>
</evidence>
<organism evidence="3 4">
    <name type="scientific">Aeromonas schubertii</name>
    <dbReference type="NCBI Taxonomy" id="652"/>
    <lineage>
        <taxon>Bacteria</taxon>
        <taxon>Pseudomonadati</taxon>
        <taxon>Pseudomonadota</taxon>
        <taxon>Gammaproteobacteria</taxon>
        <taxon>Aeromonadales</taxon>
        <taxon>Aeromonadaceae</taxon>
        <taxon>Aeromonas</taxon>
    </lineage>
</organism>
<dbReference type="EMBL" id="JAIRBT010000020">
    <property type="protein sequence ID" value="MBZ6067407.1"/>
    <property type="molecule type" value="Genomic_DNA"/>
</dbReference>
<name>A0ABS7VDE6_9GAMM</name>
<dbReference type="RefSeq" id="WP_224163251.1">
    <property type="nucleotide sequence ID" value="NZ_JAIRBT010000020.1"/>
</dbReference>
<dbReference type="Pfam" id="PF03795">
    <property type="entry name" value="YCII"/>
    <property type="match status" value="1"/>
</dbReference>